<feature type="domain" description="Methyltransferase FkbM" evidence="1">
    <location>
        <begin position="340"/>
        <end position="504"/>
    </location>
</feature>
<evidence type="ECO:0000313" key="4">
    <source>
        <dbReference type="Proteomes" id="UP000427906"/>
    </source>
</evidence>
<dbReference type="KEGG" id="dalk:DSCA_06770"/>
<dbReference type="InterPro" id="IPR029063">
    <property type="entry name" value="SAM-dependent_MTases_sf"/>
</dbReference>
<proteinExistence type="predicted"/>
<evidence type="ECO:0000259" key="1">
    <source>
        <dbReference type="Pfam" id="PF05050"/>
    </source>
</evidence>
<dbReference type="InterPro" id="IPR053202">
    <property type="entry name" value="EGF_Rcpt_Signaling_Reg"/>
</dbReference>
<dbReference type="Pfam" id="PF13524">
    <property type="entry name" value="Glyco_trans_1_2"/>
    <property type="match status" value="1"/>
</dbReference>
<gene>
    <name evidence="3" type="ORF">DSCA_06770</name>
</gene>
<protein>
    <submittedName>
        <fullName evidence="3">Uncharacterized protein</fullName>
    </submittedName>
</protein>
<accession>A0A5K7YQ53</accession>
<dbReference type="GO" id="GO:0005737">
    <property type="term" value="C:cytoplasm"/>
    <property type="evidence" value="ECO:0007669"/>
    <property type="project" value="GOC"/>
</dbReference>
<dbReference type="AlphaFoldDB" id="A0A5K7YQ53"/>
<evidence type="ECO:0000259" key="2">
    <source>
        <dbReference type="Pfam" id="PF13524"/>
    </source>
</evidence>
<dbReference type="EMBL" id="AP021874">
    <property type="protein sequence ID" value="BBO66747.1"/>
    <property type="molecule type" value="Genomic_DNA"/>
</dbReference>
<dbReference type="InterPro" id="IPR055259">
    <property type="entry name" value="YkvP/CgeB_Glyco_trans-like"/>
</dbReference>
<dbReference type="Gene3D" id="3.40.50.150">
    <property type="entry name" value="Vaccinia Virus protein VP39"/>
    <property type="match status" value="1"/>
</dbReference>
<sequence length="520" mass="60679">MGRNLSKKVLIIQENGHHARNRDFRECFSLKRAMETFHVGADVWGKGHARFSIPFERIVEDYDAVISLENYDDGWHPDLSRVRVPTVFWCIDAHMGPERYVAFAKKNRFDWVFNATSCFVEDFKAAAGESLWLPNAYDSFLIDRLVSVPKTIPLGFCGNVVNRGEWIDYLKKRYGLRHDRMVIGADMVRAVNSYQTHWNLNVSIDINYRTFETMGCRTLLLTNYSPDLPHLFDLDRHLLCYRNKADLDHLIGQVVSNPEHFETIAGNGYDHVKAHHTYVNRARTILEKIELISSTHNDDGVNVRQYKKNDLPARIFTAQYGEEVVLWRYFKNKKRGFLVDIGAADGVRYSNSRYLIKYYDWRGILVEPHPEFVKRLALLYDDQPDISICPYAIAEKEEIRPFFMYGKDKHAQVSTLSENFRDRAIARHGDKYLPPIKIQTKPIRNVLQELNSPREIDFMSVDCEGTDMQVLRSMDWENYRVKLVCVEHSMERDGLTQFMQQKGFAFFDATEGNSFFFRTG</sequence>
<dbReference type="OrthoDB" id="9800484at2"/>
<dbReference type="SUPFAM" id="SSF53335">
    <property type="entry name" value="S-adenosyl-L-methionine-dependent methyltransferases"/>
    <property type="match status" value="1"/>
</dbReference>
<dbReference type="Pfam" id="PF05050">
    <property type="entry name" value="Methyltransf_21"/>
    <property type="match status" value="1"/>
</dbReference>
<dbReference type="NCBIfam" id="TIGR01444">
    <property type="entry name" value="fkbM_fam"/>
    <property type="match status" value="1"/>
</dbReference>
<dbReference type="InterPro" id="IPR006342">
    <property type="entry name" value="FkbM_mtfrase"/>
</dbReference>
<evidence type="ECO:0000313" key="3">
    <source>
        <dbReference type="EMBL" id="BBO66747.1"/>
    </source>
</evidence>
<feature type="domain" description="Spore protein YkvP/CgeB glycosyl transferase-like" evidence="2">
    <location>
        <begin position="156"/>
        <end position="287"/>
    </location>
</feature>
<dbReference type="PANTHER" id="PTHR34009:SF2">
    <property type="entry name" value="PROTEIN STAR"/>
    <property type="match status" value="1"/>
</dbReference>
<dbReference type="PANTHER" id="PTHR34009">
    <property type="entry name" value="PROTEIN STAR"/>
    <property type="match status" value="1"/>
</dbReference>
<name>A0A5K7YQ53_9BACT</name>
<reference evidence="3 4" key="1">
    <citation type="submission" date="2019-11" db="EMBL/GenBank/DDBJ databases">
        <title>Comparative genomics of hydrocarbon-degrading Desulfosarcina strains.</title>
        <authorList>
            <person name="Watanabe M."/>
            <person name="Kojima H."/>
            <person name="Fukui M."/>
        </authorList>
    </citation>
    <scope>NUCLEOTIDE SEQUENCE [LARGE SCALE GENOMIC DNA]</scope>
    <source>
        <strain evidence="3 4">PL12</strain>
    </source>
</reference>
<keyword evidence="4" id="KW-1185">Reference proteome</keyword>
<organism evidence="3 4">
    <name type="scientific">Desulfosarcina alkanivorans</name>
    <dbReference type="NCBI Taxonomy" id="571177"/>
    <lineage>
        <taxon>Bacteria</taxon>
        <taxon>Pseudomonadati</taxon>
        <taxon>Thermodesulfobacteriota</taxon>
        <taxon>Desulfobacteria</taxon>
        <taxon>Desulfobacterales</taxon>
        <taxon>Desulfosarcinaceae</taxon>
        <taxon>Desulfosarcina</taxon>
    </lineage>
</organism>
<dbReference type="GO" id="GO:0016197">
    <property type="term" value="P:endosomal transport"/>
    <property type="evidence" value="ECO:0007669"/>
    <property type="project" value="TreeGrafter"/>
</dbReference>
<dbReference type="GO" id="GO:0005886">
    <property type="term" value="C:plasma membrane"/>
    <property type="evidence" value="ECO:0007669"/>
    <property type="project" value="TreeGrafter"/>
</dbReference>
<dbReference type="Proteomes" id="UP000427906">
    <property type="component" value="Chromosome"/>
</dbReference>
<dbReference type="GO" id="GO:0006888">
    <property type="term" value="P:endoplasmic reticulum to Golgi vesicle-mediated transport"/>
    <property type="evidence" value="ECO:0007669"/>
    <property type="project" value="TreeGrafter"/>
</dbReference>